<dbReference type="SUPFAM" id="SSF49785">
    <property type="entry name" value="Galactose-binding domain-like"/>
    <property type="match status" value="1"/>
</dbReference>
<evidence type="ECO:0000256" key="1">
    <source>
        <dbReference type="ARBA" id="ARBA00000829"/>
    </source>
</evidence>
<dbReference type="InterPro" id="IPR013783">
    <property type="entry name" value="Ig-like_fold"/>
</dbReference>
<dbReference type="Pfam" id="PF22666">
    <property type="entry name" value="Glyco_hydro_2_N2"/>
    <property type="match status" value="1"/>
</dbReference>
<dbReference type="InterPro" id="IPR006102">
    <property type="entry name" value="Ig-like_GH2"/>
</dbReference>
<dbReference type="InterPro" id="IPR050887">
    <property type="entry name" value="Beta-mannosidase_GH2"/>
</dbReference>
<comment type="catalytic activity">
    <reaction evidence="1">
        <text>Hydrolysis of terminal, non-reducing beta-D-mannose residues in beta-D-mannosides.</text>
        <dbReference type="EC" id="3.2.1.25"/>
    </reaction>
</comment>
<keyword evidence="9" id="KW-1185">Reference proteome</keyword>
<dbReference type="PANTHER" id="PTHR43730">
    <property type="entry name" value="BETA-MANNOSIDASE"/>
    <property type="match status" value="1"/>
</dbReference>
<dbReference type="InterPro" id="IPR054593">
    <property type="entry name" value="Beta-mannosidase-like_N2"/>
</dbReference>
<evidence type="ECO:0000313" key="9">
    <source>
        <dbReference type="Proteomes" id="UP000598996"/>
    </source>
</evidence>
<feature type="domain" description="Beta-mannosidase-like galactose-binding" evidence="7">
    <location>
        <begin position="3"/>
        <end position="151"/>
    </location>
</feature>
<dbReference type="InterPro" id="IPR036156">
    <property type="entry name" value="Beta-gal/glucu_dom_sf"/>
</dbReference>
<reference evidence="8 9" key="1">
    <citation type="submission" date="2021-01" db="EMBL/GenBank/DDBJ databases">
        <title>Actinoplanes sp. nov. LDG1-01 isolated from lichen.</title>
        <authorList>
            <person name="Saeng-In P."/>
            <person name="Phongsopitanun W."/>
            <person name="Kanchanasin P."/>
            <person name="Yuki M."/>
            <person name="Kudo T."/>
            <person name="Ohkuma M."/>
            <person name="Tanasupawat S."/>
        </authorList>
    </citation>
    <scope>NUCLEOTIDE SEQUENCE [LARGE SCALE GENOMIC DNA]</scope>
    <source>
        <strain evidence="8 9">LDG1-01</strain>
    </source>
</reference>
<dbReference type="GO" id="GO:0016787">
    <property type="term" value="F:hydrolase activity"/>
    <property type="evidence" value="ECO:0007669"/>
    <property type="project" value="UniProtKB-KW"/>
</dbReference>
<gene>
    <name evidence="8" type="ORF">JKJ07_02905</name>
</gene>
<evidence type="ECO:0000256" key="3">
    <source>
        <dbReference type="ARBA" id="ARBA00012754"/>
    </source>
</evidence>
<dbReference type="Pfam" id="PF00703">
    <property type="entry name" value="Glyco_hydro_2"/>
    <property type="match status" value="1"/>
</dbReference>
<accession>A0ABS1VEY2</accession>
<proteinExistence type="inferred from homology"/>
<dbReference type="Gene3D" id="2.60.40.10">
    <property type="entry name" value="Immunoglobulins"/>
    <property type="match status" value="1"/>
</dbReference>
<keyword evidence="5" id="KW-0326">Glycosidase</keyword>
<dbReference type="InterPro" id="IPR008979">
    <property type="entry name" value="Galactose-bd-like_sf"/>
</dbReference>
<feature type="domain" description="Glycoside hydrolase family 2 immunoglobulin-like beta-sandwich" evidence="6">
    <location>
        <begin position="177"/>
        <end position="256"/>
    </location>
</feature>
<dbReference type="SUPFAM" id="SSF51445">
    <property type="entry name" value="(Trans)glycosidases"/>
    <property type="match status" value="1"/>
</dbReference>
<dbReference type="InterPro" id="IPR017853">
    <property type="entry name" value="GH"/>
</dbReference>
<dbReference type="PANTHER" id="PTHR43730:SF1">
    <property type="entry name" value="BETA-MANNOSIDASE"/>
    <property type="match status" value="1"/>
</dbReference>
<name>A0ABS1VEY2_9ACTN</name>
<comment type="similarity">
    <text evidence="2">Belongs to the glycosyl hydrolase 2 family.</text>
</comment>
<protein>
    <recommendedName>
        <fullName evidence="3">beta-mannosidase</fullName>
        <ecNumber evidence="3">3.2.1.25</ecNumber>
    </recommendedName>
</protein>
<dbReference type="Proteomes" id="UP000598996">
    <property type="component" value="Unassembled WGS sequence"/>
</dbReference>
<evidence type="ECO:0000259" key="6">
    <source>
        <dbReference type="Pfam" id="PF00703"/>
    </source>
</evidence>
<keyword evidence="4 8" id="KW-0378">Hydrolase</keyword>
<comment type="caution">
    <text evidence="8">The sequence shown here is derived from an EMBL/GenBank/DDBJ whole genome shotgun (WGS) entry which is preliminary data.</text>
</comment>
<evidence type="ECO:0000259" key="7">
    <source>
        <dbReference type="Pfam" id="PF22666"/>
    </source>
</evidence>
<evidence type="ECO:0000256" key="5">
    <source>
        <dbReference type="ARBA" id="ARBA00023295"/>
    </source>
</evidence>
<dbReference type="SUPFAM" id="SSF49303">
    <property type="entry name" value="beta-Galactosidase/glucuronidase domain"/>
    <property type="match status" value="1"/>
</dbReference>
<dbReference type="EC" id="3.2.1.25" evidence="3"/>
<dbReference type="Gene3D" id="2.60.120.260">
    <property type="entry name" value="Galactose-binding domain-like"/>
    <property type="match status" value="1"/>
</dbReference>
<dbReference type="EMBL" id="JAENHO010000001">
    <property type="protein sequence ID" value="MBL7253252.1"/>
    <property type="molecule type" value="Genomic_DNA"/>
</dbReference>
<evidence type="ECO:0000313" key="8">
    <source>
        <dbReference type="EMBL" id="MBL7253252.1"/>
    </source>
</evidence>
<evidence type="ECO:0000256" key="2">
    <source>
        <dbReference type="ARBA" id="ARBA00007401"/>
    </source>
</evidence>
<evidence type="ECO:0000256" key="4">
    <source>
        <dbReference type="ARBA" id="ARBA00022801"/>
    </source>
</evidence>
<dbReference type="Gene3D" id="3.20.20.80">
    <property type="entry name" value="Glycosidases"/>
    <property type="match status" value="1"/>
</dbReference>
<organism evidence="8 9">
    <name type="scientific">Paractinoplanes lichenicola</name>
    <dbReference type="NCBI Taxonomy" id="2802976"/>
    <lineage>
        <taxon>Bacteria</taxon>
        <taxon>Bacillati</taxon>
        <taxon>Actinomycetota</taxon>
        <taxon>Actinomycetes</taxon>
        <taxon>Micromonosporales</taxon>
        <taxon>Micromonosporaceae</taxon>
        <taxon>Paractinoplanes</taxon>
    </lineage>
</organism>
<sequence>MEAPATVPGCVHTDLLAAGLIEDPLLADNEKTSQWIGWADWEYRTVFPGVTAEQADLVFHGLDTVATITLNGIVIGTTENMHRTYRFPVRELLRDSNELSVHFASAERFAADRGGEDWPNPFHRPYPVIRKNACNFGWDWGPDLVTAGIWRPVELHTWHTARLDSVRPVVRRTGKGWSVAVAVEIARAADDEVTVSADVAGVSARTRIDGTTAELVLEVADPEVWWPVGHGEQPLYELTVRLGDNLDVWRRRIGFRTVELDTSPDEIGSRFVLKVNDKPVFARGVNWIPDDVFVSRVTPQDYRERLGQALEANVNLVRVWGGGLYESDDFYDVCDEVGLLVWQDFLFACAAYPEDKWLAGEVEAEAREQIVRLAPHPSLVLWNGNNENLWGYEDWGWPAQLQGRAWGAGYYLDLLPRLVAELDPARPYWAGSPWSGSQDLHPNDDRHGVSHLWDVWNDKDYLAYRDRTPRFAAEFGYQGPPAWSTVVRGIGDAAEGHQKAADGHAKLARGLTEHFRSPDDAHFRTQVVQARAVRVGVEHLRAARPTCMGAIWWQLNDCWAGPSWSVVDGDGRLKPAWYALRDAYRPRLIGLDPDLVVVNDTDAPWTGTATVTRYDLAGTVLESVLVDVDCQPRSALRIPTLTSAFVRATFDGETADWLPDLGLPVARLTASCVPAPGGYVVEVKAHTLLRELCLFPDRLDPAATVDTMLVTLLPEEQTRFTVRSGKALAAADLTTAPVLRCVNDGLSIP</sequence>